<evidence type="ECO:0000313" key="4">
    <source>
        <dbReference type="Proteomes" id="UP000030651"/>
    </source>
</evidence>
<sequence length="488" mass="54912">MSVSANVTVKNIRIKRVVALSDHQDEHVTVDVPQVDPFFAFNAIYVPPATALFRLSILVNKATVYLQLSPNRIESLKKTTCDHRKKDTGICFDVISKHLGGHLSFTRLEFQLLRHADIIVPKEFSLDHCDAEARCTFAAIVSLATATNFSLYMPRDILPNADYKGFSGAVQQRSKSTEDQDSELKRLADIRKLYNGRGGVLFDPDQYRPLTHVPEVVTVVPTPDDIKTDGSSRSVCEQSTASDSDTTIATIAIGTPPEYQANDIPPPSYCMSLATHLSCQNLTPTGASAEGPRHASPHPNPENDRKHDLSSDESNIDSHSLFKRRRLQASTVDTLSHSHFAATHSTRALEIQVRKQQEEIEHLKAEMATLQRRTDALQKQCNDMERRSDGLEDLESRQESVEKTLESVYANIDDEVEQGCLVVKDELRQEFEGMMNDHLDLWTEENMGEMVEGYMGKCMEQYMTKYVEEHVAGFMADLRRKLRSVLND</sequence>
<evidence type="ECO:0000256" key="1">
    <source>
        <dbReference type="SAM" id="Coils"/>
    </source>
</evidence>
<organism evidence="3 4">
    <name type="scientific">Pestalotiopsis fici (strain W106-1 / CGMCC3.15140)</name>
    <dbReference type="NCBI Taxonomy" id="1229662"/>
    <lineage>
        <taxon>Eukaryota</taxon>
        <taxon>Fungi</taxon>
        <taxon>Dikarya</taxon>
        <taxon>Ascomycota</taxon>
        <taxon>Pezizomycotina</taxon>
        <taxon>Sordariomycetes</taxon>
        <taxon>Xylariomycetidae</taxon>
        <taxon>Amphisphaeriales</taxon>
        <taxon>Sporocadaceae</taxon>
        <taxon>Pestalotiopsis</taxon>
    </lineage>
</organism>
<feature type="coiled-coil region" evidence="1">
    <location>
        <begin position="346"/>
        <end position="411"/>
    </location>
</feature>
<dbReference type="EMBL" id="KI912111">
    <property type="protein sequence ID" value="ETS84071.1"/>
    <property type="molecule type" value="Genomic_DNA"/>
</dbReference>
<feature type="compositionally biased region" description="Low complexity" evidence="2">
    <location>
        <begin position="239"/>
        <end position="248"/>
    </location>
</feature>
<dbReference type="InParanoid" id="W3XFS9"/>
<protein>
    <submittedName>
        <fullName evidence="3">Uncharacterized protein</fullName>
    </submittedName>
</protein>
<proteinExistence type="predicted"/>
<reference evidence="4" key="1">
    <citation type="journal article" date="2015" name="BMC Genomics">
        <title>Genomic and transcriptomic analysis of the endophytic fungus Pestalotiopsis fici reveals its lifestyle and high potential for synthesis of natural products.</title>
        <authorList>
            <person name="Wang X."/>
            <person name="Zhang X."/>
            <person name="Liu L."/>
            <person name="Xiang M."/>
            <person name="Wang W."/>
            <person name="Sun X."/>
            <person name="Che Y."/>
            <person name="Guo L."/>
            <person name="Liu G."/>
            <person name="Guo L."/>
            <person name="Wang C."/>
            <person name="Yin W.B."/>
            <person name="Stadler M."/>
            <person name="Zhang X."/>
            <person name="Liu X."/>
        </authorList>
    </citation>
    <scope>NUCLEOTIDE SEQUENCE [LARGE SCALE GENOMIC DNA]</scope>
    <source>
        <strain evidence="4">W106-1 / CGMCC3.15140</strain>
    </source>
</reference>
<evidence type="ECO:0000313" key="3">
    <source>
        <dbReference type="EMBL" id="ETS84071.1"/>
    </source>
</evidence>
<feature type="region of interest" description="Disordered" evidence="2">
    <location>
        <begin position="221"/>
        <end position="248"/>
    </location>
</feature>
<gene>
    <name evidence="3" type="ORF">PFICI_05947</name>
</gene>
<dbReference type="OrthoDB" id="4844787at2759"/>
<feature type="compositionally biased region" description="Basic and acidic residues" evidence="2">
    <location>
        <begin position="301"/>
        <end position="310"/>
    </location>
</feature>
<name>W3XFS9_PESFW</name>
<dbReference type="OMA" id="KLGKQMP"/>
<dbReference type="RefSeq" id="XP_007832719.1">
    <property type="nucleotide sequence ID" value="XM_007834528.1"/>
</dbReference>
<dbReference type="AlphaFoldDB" id="W3XFS9"/>
<dbReference type="eggNOG" id="ENOG502RP72">
    <property type="taxonomic scope" value="Eukaryota"/>
</dbReference>
<feature type="region of interest" description="Disordered" evidence="2">
    <location>
        <begin position="282"/>
        <end position="317"/>
    </location>
</feature>
<dbReference type="HOGENOM" id="CLU_043553_0_0_1"/>
<keyword evidence="1" id="KW-0175">Coiled coil</keyword>
<dbReference type="Proteomes" id="UP000030651">
    <property type="component" value="Unassembled WGS sequence"/>
</dbReference>
<keyword evidence="4" id="KW-1185">Reference proteome</keyword>
<dbReference type="KEGG" id="pfy:PFICI_05947"/>
<dbReference type="GeneID" id="19270960"/>
<evidence type="ECO:0000256" key="2">
    <source>
        <dbReference type="SAM" id="MobiDB-lite"/>
    </source>
</evidence>
<accession>W3XFS9</accession>